<dbReference type="AlphaFoldDB" id="A0A0M3IY80"/>
<keyword evidence="2" id="KW-1185">Reference proteome</keyword>
<sequence>MYRLEEMDLHEEVSNRNNLPEEDISITGVNSALSTKDRSYFIDLCERCDNAEDARKILSLFDTISDDDVDLLAPTLPILAARQWPILNDRIKEVVMKFINFTSSRLVRKAAIAALRCLVPVDSSKSWSEFFVLINALDEPQFHLVEPALTKFDLLLNDCLESATEDGVTVRWIQVLFMKAIIHSNGWIIVTHLLPALNGNDVLWRLIDSGQLEKFIVDLGTFLEEVASNIVIYKRSQELPLNFVESVREHIGARIFAMEGTGEGTKNMVGEGRDRTDLVMKGDEKNGMKAVDAKLKECTAKEYVANEVNKNCA</sequence>
<evidence type="ECO:0000313" key="1">
    <source>
        <dbReference type="EMBL" id="VDK17379.1"/>
    </source>
</evidence>
<gene>
    <name evidence="1" type="ORF">ASIM_LOCUS111</name>
</gene>
<reference evidence="3" key="1">
    <citation type="submission" date="2017-02" db="UniProtKB">
        <authorList>
            <consortium name="WormBaseParasite"/>
        </authorList>
    </citation>
    <scope>IDENTIFICATION</scope>
</reference>
<name>A0A0M3IY80_ANISI</name>
<dbReference type="Proteomes" id="UP000267096">
    <property type="component" value="Unassembled WGS sequence"/>
</dbReference>
<dbReference type="EMBL" id="UYRR01000030">
    <property type="protein sequence ID" value="VDK17379.1"/>
    <property type="molecule type" value="Genomic_DNA"/>
</dbReference>
<dbReference type="WBParaSite" id="ASIM_0000019601-mRNA-1">
    <property type="protein sequence ID" value="ASIM_0000019601-mRNA-1"/>
    <property type="gene ID" value="ASIM_0000019601"/>
</dbReference>
<dbReference type="OrthoDB" id="5870044at2759"/>
<organism evidence="3">
    <name type="scientific">Anisakis simplex</name>
    <name type="common">Herring worm</name>
    <dbReference type="NCBI Taxonomy" id="6269"/>
    <lineage>
        <taxon>Eukaryota</taxon>
        <taxon>Metazoa</taxon>
        <taxon>Ecdysozoa</taxon>
        <taxon>Nematoda</taxon>
        <taxon>Chromadorea</taxon>
        <taxon>Rhabditida</taxon>
        <taxon>Spirurina</taxon>
        <taxon>Ascaridomorpha</taxon>
        <taxon>Ascaridoidea</taxon>
        <taxon>Anisakidae</taxon>
        <taxon>Anisakis</taxon>
        <taxon>Anisakis simplex complex</taxon>
    </lineage>
</organism>
<evidence type="ECO:0000313" key="2">
    <source>
        <dbReference type="Proteomes" id="UP000267096"/>
    </source>
</evidence>
<proteinExistence type="predicted"/>
<accession>A0A0M3IY80</accession>
<reference evidence="1 2" key="2">
    <citation type="submission" date="2018-11" db="EMBL/GenBank/DDBJ databases">
        <authorList>
            <consortium name="Pathogen Informatics"/>
        </authorList>
    </citation>
    <scope>NUCLEOTIDE SEQUENCE [LARGE SCALE GENOMIC DNA]</scope>
</reference>
<protein>
    <submittedName>
        <fullName evidence="3">DUF577 domain-containing protein</fullName>
    </submittedName>
</protein>
<evidence type="ECO:0000313" key="3">
    <source>
        <dbReference type="WBParaSite" id="ASIM_0000019601-mRNA-1"/>
    </source>
</evidence>